<dbReference type="OrthoDB" id="6781885at2759"/>
<accession>A0A9N9QN62</accession>
<name>A0A9N9QN62_9CUCU</name>
<protein>
    <submittedName>
        <fullName evidence="1">Uncharacterized protein</fullName>
    </submittedName>
</protein>
<dbReference type="EMBL" id="OU892279">
    <property type="protein sequence ID" value="CAG9766287.1"/>
    <property type="molecule type" value="Genomic_DNA"/>
</dbReference>
<organism evidence="1 2">
    <name type="scientific">Ceutorhynchus assimilis</name>
    <name type="common">cabbage seed weevil</name>
    <dbReference type="NCBI Taxonomy" id="467358"/>
    <lineage>
        <taxon>Eukaryota</taxon>
        <taxon>Metazoa</taxon>
        <taxon>Ecdysozoa</taxon>
        <taxon>Arthropoda</taxon>
        <taxon>Hexapoda</taxon>
        <taxon>Insecta</taxon>
        <taxon>Pterygota</taxon>
        <taxon>Neoptera</taxon>
        <taxon>Endopterygota</taxon>
        <taxon>Coleoptera</taxon>
        <taxon>Polyphaga</taxon>
        <taxon>Cucujiformia</taxon>
        <taxon>Curculionidae</taxon>
        <taxon>Ceutorhynchinae</taxon>
        <taxon>Ceutorhynchus</taxon>
    </lineage>
</organism>
<sequence>MSEHLNIPGYRIVRLDRVGQSGGGPLVYIRGDFHFKTLSFDVLVQTRVEQLWIPGAPIASLVAIEECIRQAYLTQDELVAIGDGNVDFLRSDCLLRRQLSQVFDCYGINQALKEPTRVSDQSSTLINIIAMTNFVSLLECGTADLLNLTDQRLTFCRLDFVIKSIKPRKVTFRNFRYFDTILFGQDASTVEWDFIQVIPYLSEKEQYLTNAVNFLFDMHAPFKSTIARRNPARPYITSTVKEMSKLKREA</sequence>
<dbReference type="AlphaFoldDB" id="A0A9N9QN62"/>
<dbReference type="Proteomes" id="UP001152799">
    <property type="component" value="Chromosome 3"/>
</dbReference>
<reference evidence="1" key="1">
    <citation type="submission" date="2022-01" db="EMBL/GenBank/DDBJ databases">
        <authorList>
            <person name="King R."/>
        </authorList>
    </citation>
    <scope>NUCLEOTIDE SEQUENCE</scope>
</reference>
<evidence type="ECO:0000313" key="2">
    <source>
        <dbReference type="Proteomes" id="UP001152799"/>
    </source>
</evidence>
<gene>
    <name evidence="1" type="ORF">CEUTPL_LOCUS6874</name>
</gene>
<keyword evidence="2" id="KW-1185">Reference proteome</keyword>
<evidence type="ECO:0000313" key="1">
    <source>
        <dbReference type="EMBL" id="CAG9766287.1"/>
    </source>
</evidence>
<proteinExistence type="predicted"/>